<keyword evidence="3" id="KW-1185">Reference proteome</keyword>
<evidence type="ECO:0000256" key="1">
    <source>
        <dbReference type="SAM" id="MobiDB-lite"/>
    </source>
</evidence>
<dbReference type="Proteomes" id="UP001054945">
    <property type="component" value="Unassembled WGS sequence"/>
</dbReference>
<accession>A0AAV4PD68</accession>
<gene>
    <name evidence="2" type="ORF">CEXT_180041</name>
</gene>
<dbReference type="AlphaFoldDB" id="A0AAV4PD68"/>
<sequence>MWRKKLPEGSQFGDEELIMVFRYKPDIKNVMRSMENWDKGIFPHMNVQSLNQGDVLYESGKLDEKILESDKKLQNITPTIQDIHPKSRQNDEKAHNSLQHTTHKRPSVFYEEVQDDENFLDAVSTTQIVHNLPEKHEDEEKLCIPPIQDRISKSLKCLWISMDIYASQTSKVKHLTLKTFVIVDLMTMTKKKMNSHCTKPIQCPKLKFQKALEMMRNHVLSKMLFENILMILSRMKAMQKCFCLEILSNILLKNQTNRYKVIKHLKKNFSTIYL</sequence>
<protein>
    <submittedName>
        <fullName evidence="2">Uncharacterized protein</fullName>
    </submittedName>
</protein>
<dbReference type="EMBL" id="BPLR01004460">
    <property type="protein sequence ID" value="GIX94978.1"/>
    <property type="molecule type" value="Genomic_DNA"/>
</dbReference>
<organism evidence="2 3">
    <name type="scientific">Caerostris extrusa</name>
    <name type="common">Bark spider</name>
    <name type="synonym">Caerostris bankana</name>
    <dbReference type="NCBI Taxonomy" id="172846"/>
    <lineage>
        <taxon>Eukaryota</taxon>
        <taxon>Metazoa</taxon>
        <taxon>Ecdysozoa</taxon>
        <taxon>Arthropoda</taxon>
        <taxon>Chelicerata</taxon>
        <taxon>Arachnida</taxon>
        <taxon>Araneae</taxon>
        <taxon>Araneomorphae</taxon>
        <taxon>Entelegynae</taxon>
        <taxon>Araneoidea</taxon>
        <taxon>Araneidae</taxon>
        <taxon>Caerostris</taxon>
    </lineage>
</organism>
<feature type="compositionally biased region" description="Basic and acidic residues" evidence="1">
    <location>
        <begin position="83"/>
        <end position="95"/>
    </location>
</feature>
<comment type="caution">
    <text evidence="2">The sequence shown here is derived from an EMBL/GenBank/DDBJ whole genome shotgun (WGS) entry which is preliminary data.</text>
</comment>
<feature type="region of interest" description="Disordered" evidence="1">
    <location>
        <begin position="81"/>
        <end position="102"/>
    </location>
</feature>
<proteinExistence type="predicted"/>
<evidence type="ECO:0000313" key="2">
    <source>
        <dbReference type="EMBL" id="GIX94978.1"/>
    </source>
</evidence>
<name>A0AAV4PD68_CAEEX</name>
<evidence type="ECO:0000313" key="3">
    <source>
        <dbReference type="Proteomes" id="UP001054945"/>
    </source>
</evidence>
<reference evidence="2 3" key="1">
    <citation type="submission" date="2021-06" db="EMBL/GenBank/DDBJ databases">
        <title>Caerostris extrusa draft genome.</title>
        <authorList>
            <person name="Kono N."/>
            <person name="Arakawa K."/>
        </authorList>
    </citation>
    <scope>NUCLEOTIDE SEQUENCE [LARGE SCALE GENOMIC DNA]</scope>
</reference>